<dbReference type="STRING" id="33978.A6M13_15075"/>
<accession>A0A1C0YBC4</accession>
<keyword evidence="2" id="KW-1185">Reference proteome</keyword>
<dbReference type="AlphaFoldDB" id="A0A1C0YBC4"/>
<comment type="caution">
    <text evidence="1">The sequence shown here is derived from an EMBL/GenBank/DDBJ whole genome shotgun (WGS) entry which is preliminary data.</text>
</comment>
<proteinExistence type="predicted"/>
<protein>
    <submittedName>
        <fullName evidence="1">Uncharacterized protein</fullName>
    </submittedName>
</protein>
<dbReference type="Proteomes" id="UP000093199">
    <property type="component" value="Unassembled WGS sequence"/>
</dbReference>
<dbReference type="EMBL" id="MASJ01000024">
    <property type="protein sequence ID" value="OCS84496.1"/>
    <property type="molecule type" value="Genomic_DNA"/>
</dbReference>
<evidence type="ECO:0000313" key="2">
    <source>
        <dbReference type="Proteomes" id="UP000093199"/>
    </source>
</evidence>
<organism evidence="1 2">
    <name type="scientific">Caryophanon tenue</name>
    <dbReference type="NCBI Taxonomy" id="33978"/>
    <lineage>
        <taxon>Bacteria</taxon>
        <taxon>Bacillati</taxon>
        <taxon>Bacillota</taxon>
        <taxon>Bacilli</taxon>
        <taxon>Bacillales</taxon>
        <taxon>Caryophanaceae</taxon>
        <taxon>Caryophanon</taxon>
    </lineage>
</organism>
<gene>
    <name evidence="1" type="ORF">A6M13_15075</name>
</gene>
<sequence>MVKKMRSFDEYVHHFYVHMDEIGKFVIFSELSIQQFITSLQQDNHLLLLKSPFEGPAYNGHTYFDYVPKSEIRSFQKQVAEQKEDICFIDFQLERSLDLLTAKEQSELLYLAHKREPIISPFFYKLNNRFVVYASPSERLTKVFFRSLDDTELLVSAIFNQHIAEREGTNSFWRRKLKNPTPAITPETLRGYRSYAKEGVLLSLAKQPNAKSTYAIELRTLGDNYDYPDEIWFDLREILRQTAEETLIVSSQ</sequence>
<name>A0A1C0YBC4_9BACL</name>
<reference evidence="1 2" key="1">
    <citation type="submission" date="2016-07" db="EMBL/GenBank/DDBJ databases">
        <title>Caryophanon tenue genome sequencing.</title>
        <authorList>
            <person name="Verma A."/>
            <person name="Pal Y."/>
            <person name="Krishnamurthi S."/>
        </authorList>
    </citation>
    <scope>NUCLEOTIDE SEQUENCE [LARGE SCALE GENOMIC DNA]</scope>
    <source>
        <strain evidence="1 2">DSM 14152</strain>
    </source>
</reference>
<evidence type="ECO:0000313" key="1">
    <source>
        <dbReference type="EMBL" id="OCS84496.1"/>
    </source>
</evidence>